<proteinExistence type="predicted"/>
<evidence type="ECO:0000313" key="1">
    <source>
        <dbReference type="EMBL" id="KAI5668341.1"/>
    </source>
</evidence>
<organism evidence="1 2">
    <name type="scientific">Catharanthus roseus</name>
    <name type="common">Madagascar periwinkle</name>
    <name type="synonym">Vinca rosea</name>
    <dbReference type="NCBI Taxonomy" id="4058"/>
    <lineage>
        <taxon>Eukaryota</taxon>
        <taxon>Viridiplantae</taxon>
        <taxon>Streptophyta</taxon>
        <taxon>Embryophyta</taxon>
        <taxon>Tracheophyta</taxon>
        <taxon>Spermatophyta</taxon>
        <taxon>Magnoliopsida</taxon>
        <taxon>eudicotyledons</taxon>
        <taxon>Gunneridae</taxon>
        <taxon>Pentapetalae</taxon>
        <taxon>asterids</taxon>
        <taxon>lamiids</taxon>
        <taxon>Gentianales</taxon>
        <taxon>Apocynaceae</taxon>
        <taxon>Rauvolfioideae</taxon>
        <taxon>Vinceae</taxon>
        <taxon>Catharanthinae</taxon>
        <taxon>Catharanthus</taxon>
    </lineage>
</organism>
<comment type="caution">
    <text evidence="1">The sequence shown here is derived from an EMBL/GenBank/DDBJ whole genome shotgun (WGS) entry which is preliminary data.</text>
</comment>
<accession>A0ACC0B6R9</accession>
<dbReference type="EMBL" id="CM044704">
    <property type="protein sequence ID" value="KAI5668341.1"/>
    <property type="molecule type" value="Genomic_DNA"/>
</dbReference>
<reference evidence="2" key="1">
    <citation type="journal article" date="2023" name="Nat. Plants">
        <title>Single-cell RNA sequencing provides a high-resolution roadmap for understanding the multicellular compartmentation of specialized metabolism.</title>
        <authorList>
            <person name="Sun S."/>
            <person name="Shen X."/>
            <person name="Li Y."/>
            <person name="Li Y."/>
            <person name="Wang S."/>
            <person name="Li R."/>
            <person name="Zhang H."/>
            <person name="Shen G."/>
            <person name="Guo B."/>
            <person name="Wei J."/>
            <person name="Xu J."/>
            <person name="St-Pierre B."/>
            <person name="Chen S."/>
            <person name="Sun C."/>
        </authorList>
    </citation>
    <scope>NUCLEOTIDE SEQUENCE [LARGE SCALE GENOMIC DNA]</scope>
</reference>
<sequence>MVNFAKLEFIARNVFGKNYLSWTLDAEIHLDPMGLLDSSKENNTTSNQDRAKDMIFLRHHLHKNLKATYLIVKNSLILCNHLKESYDYLKMVVLPKARYDWLYLRLQDFKSISEYNSSVFRITSQLKLCEENLTDANMLGKNILYISYFEYTPKYSDLISCLQVAKQNNELLMRNHETRPTAFTPFSEVNATSASSLGRSRGCGRGHNRGRKRKGKEIDPVDHEDTCYRCGMNRHWSCTCHTTKHLVDLYRSSLEKKEKSAEANFTSQQNNDDIDDVSIY</sequence>
<gene>
    <name evidence="1" type="ORF">M9H77_18194</name>
</gene>
<protein>
    <submittedName>
        <fullName evidence="1">Uncharacterized protein</fullName>
    </submittedName>
</protein>
<dbReference type="Proteomes" id="UP001060085">
    <property type="component" value="Linkage Group LG04"/>
</dbReference>
<name>A0ACC0B6R9_CATRO</name>
<evidence type="ECO:0000313" key="2">
    <source>
        <dbReference type="Proteomes" id="UP001060085"/>
    </source>
</evidence>
<keyword evidence="2" id="KW-1185">Reference proteome</keyword>